<proteinExistence type="predicted"/>
<dbReference type="KEGG" id="acru:HHL28_01595"/>
<dbReference type="EMBL" id="CP051775">
    <property type="protein sequence ID" value="QJE71972.1"/>
    <property type="molecule type" value="Genomic_DNA"/>
</dbReference>
<evidence type="ECO:0000313" key="2">
    <source>
        <dbReference type="Proteomes" id="UP000501891"/>
    </source>
</evidence>
<dbReference type="Proteomes" id="UP000501891">
    <property type="component" value="Chromosome"/>
</dbReference>
<evidence type="ECO:0000313" key="1">
    <source>
        <dbReference type="EMBL" id="QJE71972.1"/>
    </source>
</evidence>
<name>A0A858R3M9_9PROT</name>
<reference evidence="1" key="1">
    <citation type="submission" date="2020-04" db="EMBL/GenBank/DDBJ databases">
        <title>A desert anoxygenic phototrophic bacterium fixes CO2 using RubisCO under aerobic conditions.</title>
        <authorList>
            <person name="Tang K."/>
        </authorList>
    </citation>
    <scope>NUCLEOTIDE SEQUENCE [LARGE SCALE GENOMIC DNA]</scope>
    <source>
        <strain evidence="1">MIMtkB3</strain>
    </source>
</reference>
<protein>
    <submittedName>
        <fullName evidence="1">Uncharacterized protein</fullName>
    </submittedName>
</protein>
<organism evidence="1 2">
    <name type="scientific">Aerophototrophica crusticola</name>
    <dbReference type="NCBI Taxonomy" id="1709002"/>
    <lineage>
        <taxon>Bacteria</taxon>
        <taxon>Pseudomonadati</taxon>
        <taxon>Pseudomonadota</taxon>
        <taxon>Alphaproteobacteria</taxon>
        <taxon>Rhodospirillales</taxon>
        <taxon>Rhodospirillaceae</taxon>
        <taxon>Aerophototrophica</taxon>
    </lineage>
</organism>
<sequence>MMAAPALAQPAPRQGHDPDFPCVQVLVPKLSPGQIWAGPPVDEIPAGAWNQDPDVAALVAQAADRRVPTDKLVAAMDAFAGQQGPDRDQRLTLLFAGVFDTMQGERDKAMDAIRRYSKLQRELLDRIAGNLGKLSALPEADPARAEVQESLTWDRRVLDDRRRMLATLCERPAMIERRLGAVARTLYGHLTPG</sequence>
<keyword evidence="2" id="KW-1185">Reference proteome</keyword>
<accession>A0A858R3M9</accession>
<dbReference type="AlphaFoldDB" id="A0A858R3M9"/>
<gene>
    <name evidence="1" type="ORF">HHL28_01595</name>
</gene>